<reference evidence="3 5" key="2">
    <citation type="submission" date="2019-06" db="EMBL/GenBank/DDBJ databases">
        <title>Pseudomonas bimorpha sp. nov. isolated from bovine raw milk and skim milk concentrate.</title>
        <authorList>
            <person name="Hofmann K."/>
            <person name="Huptas C."/>
            <person name="Doll E."/>
            <person name="Scherer S."/>
            <person name="Wenning M."/>
        </authorList>
    </citation>
    <scope>NUCLEOTIDE SEQUENCE [LARGE SCALE GENOMIC DNA]</scope>
    <source>
        <strain evidence="3 5">DSM 17515</strain>
    </source>
</reference>
<keyword evidence="4" id="KW-1185">Reference proteome</keyword>
<dbReference type="OrthoDB" id="6980330at2"/>
<gene>
    <name evidence="3" type="ORF">FIV39_02670</name>
    <name evidence="2" type="ORF">SAMN04490186_6206</name>
</gene>
<dbReference type="Proteomes" id="UP000317267">
    <property type="component" value="Unassembled WGS sequence"/>
</dbReference>
<evidence type="ECO:0000313" key="5">
    <source>
        <dbReference type="Proteomes" id="UP000317267"/>
    </source>
</evidence>
<keyword evidence="1" id="KW-0472">Membrane</keyword>
<keyword evidence="1" id="KW-1133">Transmembrane helix</keyword>
<evidence type="ECO:0000313" key="2">
    <source>
        <dbReference type="EMBL" id="SDR41073.1"/>
    </source>
</evidence>
<dbReference type="Proteomes" id="UP000198740">
    <property type="component" value="Unassembled WGS sequence"/>
</dbReference>
<dbReference type="RefSeq" id="WP_090408749.1">
    <property type="nucleotide sequence ID" value="NZ_CAUSAB010000002.1"/>
</dbReference>
<dbReference type="EMBL" id="VFES01000001">
    <property type="protein sequence ID" value="TWR70569.1"/>
    <property type="molecule type" value="Genomic_DNA"/>
</dbReference>
<evidence type="ECO:0000256" key="1">
    <source>
        <dbReference type="SAM" id="Phobius"/>
    </source>
</evidence>
<proteinExistence type="predicted"/>
<feature type="transmembrane region" description="Helical" evidence="1">
    <location>
        <begin position="45"/>
        <end position="69"/>
    </location>
</feature>
<sequence length="73" mass="8072">MTQWRNQSFWGKAWIYALLALFMIISDGSDLSSLGDGGSSNRKRVFSPGFIVLCVFVAVIELIALNHFYAANG</sequence>
<evidence type="ECO:0000313" key="3">
    <source>
        <dbReference type="EMBL" id="TWR70569.1"/>
    </source>
</evidence>
<comment type="caution">
    <text evidence="3">The sequence shown here is derived from an EMBL/GenBank/DDBJ whole genome shotgun (WGS) entry which is preliminary data.</text>
</comment>
<dbReference type="AlphaFoldDB" id="A0A1H1ITT2"/>
<feature type="transmembrane region" description="Helical" evidence="1">
    <location>
        <begin position="9"/>
        <end position="25"/>
    </location>
</feature>
<accession>A0A1H1ITT2</accession>
<keyword evidence="1" id="KW-0812">Transmembrane</keyword>
<organism evidence="3 5">
    <name type="scientific">Pseudomonas grimontii</name>
    <dbReference type="NCBI Taxonomy" id="129847"/>
    <lineage>
        <taxon>Bacteria</taxon>
        <taxon>Pseudomonadati</taxon>
        <taxon>Pseudomonadota</taxon>
        <taxon>Gammaproteobacteria</taxon>
        <taxon>Pseudomonadales</taxon>
        <taxon>Pseudomonadaceae</taxon>
        <taxon>Pseudomonas</taxon>
    </lineage>
</organism>
<reference evidence="2 4" key="1">
    <citation type="submission" date="2016-10" db="EMBL/GenBank/DDBJ databases">
        <authorList>
            <person name="Varghese N."/>
            <person name="Submissions S."/>
        </authorList>
    </citation>
    <scope>NUCLEOTIDE SEQUENCE [LARGE SCALE GENOMIC DNA]</scope>
    <source>
        <strain evidence="2 4">BS2976</strain>
    </source>
</reference>
<evidence type="ECO:0000313" key="4">
    <source>
        <dbReference type="Proteomes" id="UP000198740"/>
    </source>
</evidence>
<protein>
    <submittedName>
        <fullName evidence="3">Uncharacterized protein</fullName>
    </submittedName>
</protein>
<name>A0A1H1ITT2_9PSED</name>
<dbReference type="EMBL" id="FNKM01000002">
    <property type="protein sequence ID" value="SDR41073.1"/>
    <property type="molecule type" value="Genomic_DNA"/>
</dbReference>